<dbReference type="GO" id="GO:0006183">
    <property type="term" value="P:GTP biosynthetic process"/>
    <property type="evidence" value="ECO:0007669"/>
    <property type="project" value="TreeGrafter"/>
</dbReference>
<dbReference type="PANTHER" id="PTHR11911">
    <property type="entry name" value="INOSINE-5-MONOPHOSPHATE DEHYDROGENASE RELATED"/>
    <property type="match status" value="1"/>
</dbReference>
<dbReference type="GO" id="GO:0003938">
    <property type="term" value="F:IMP dehydrogenase activity"/>
    <property type="evidence" value="ECO:0007669"/>
    <property type="project" value="InterPro"/>
</dbReference>
<evidence type="ECO:0000259" key="2">
    <source>
        <dbReference type="Pfam" id="PF00478"/>
    </source>
</evidence>
<dbReference type="InterPro" id="IPR013785">
    <property type="entry name" value="Aldolase_TIM"/>
</dbReference>
<reference evidence="3 4" key="1">
    <citation type="journal article" date="2024" name="Nat. Commun.">
        <title>Phylogenomics reveals the evolutionary origins of lichenization in chlorophyte algae.</title>
        <authorList>
            <person name="Puginier C."/>
            <person name="Libourel C."/>
            <person name="Otte J."/>
            <person name="Skaloud P."/>
            <person name="Haon M."/>
            <person name="Grisel S."/>
            <person name="Petersen M."/>
            <person name="Berrin J.G."/>
            <person name="Delaux P.M."/>
            <person name="Dal Grande F."/>
            <person name="Keller J."/>
        </authorList>
    </citation>
    <scope>NUCLEOTIDE SEQUENCE [LARGE SCALE GENOMIC DNA]</scope>
    <source>
        <strain evidence="3 4">SAG 2523</strain>
    </source>
</reference>
<dbReference type="Pfam" id="PF00478">
    <property type="entry name" value="IMPDH"/>
    <property type="match status" value="1"/>
</dbReference>
<dbReference type="FunFam" id="3.20.20.70:FF:000424">
    <property type="entry name" value="Inosine-5'-monophosphate dehydrogenase 2"/>
    <property type="match status" value="1"/>
</dbReference>
<dbReference type="EMBL" id="JALJOV010001968">
    <property type="protein sequence ID" value="KAK9837221.1"/>
    <property type="molecule type" value="Genomic_DNA"/>
</dbReference>
<protein>
    <recommendedName>
        <fullName evidence="2">IMP dehydrogenase/GMP reductase domain-containing protein</fullName>
    </recommendedName>
</protein>
<comment type="caution">
    <text evidence="3">The sequence shown here is derived from an EMBL/GenBank/DDBJ whole genome shotgun (WGS) entry which is preliminary data.</text>
</comment>
<dbReference type="Proteomes" id="UP001485043">
    <property type="component" value="Unassembled WGS sequence"/>
</dbReference>
<dbReference type="PANTHER" id="PTHR11911:SF111">
    <property type="entry name" value="INOSINE-5'-MONOPHOSPHATE DEHYDROGENASE"/>
    <property type="match status" value="1"/>
</dbReference>
<organism evidence="3 4">
    <name type="scientific">Apatococcus fuscideae</name>
    <dbReference type="NCBI Taxonomy" id="2026836"/>
    <lineage>
        <taxon>Eukaryota</taxon>
        <taxon>Viridiplantae</taxon>
        <taxon>Chlorophyta</taxon>
        <taxon>core chlorophytes</taxon>
        <taxon>Trebouxiophyceae</taxon>
        <taxon>Chlorellales</taxon>
        <taxon>Chlorellaceae</taxon>
        <taxon>Apatococcus</taxon>
    </lineage>
</organism>
<comment type="similarity">
    <text evidence="1">Belongs to the IMPDH/GMPR family.</text>
</comment>
<gene>
    <name evidence="3" type="ORF">WJX84_006343</name>
</gene>
<feature type="non-terminal residue" evidence="3">
    <location>
        <position position="101"/>
    </location>
</feature>
<dbReference type="InterPro" id="IPR001093">
    <property type="entry name" value="IMP_DH_GMPRt"/>
</dbReference>
<accession>A0AAW1RVT4</accession>
<sequence>MSSVLTNALGYATEPEDGFPASRLFGQGFSYTYDDIIFHPGHIDFGANQVDLTGHLTREIVLHTPLVSSPMDTVTEAGMAIAMAEAGGIGFLHYNTSVEEQ</sequence>
<evidence type="ECO:0000313" key="4">
    <source>
        <dbReference type="Proteomes" id="UP001485043"/>
    </source>
</evidence>
<proteinExistence type="inferred from homology"/>
<keyword evidence="4" id="KW-1185">Reference proteome</keyword>
<dbReference type="SUPFAM" id="SSF51412">
    <property type="entry name" value="Inosine monophosphate dehydrogenase (IMPDH)"/>
    <property type="match status" value="1"/>
</dbReference>
<dbReference type="GO" id="GO:0005737">
    <property type="term" value="C:cytoplasm"/>
    <property type="evidence" value="ECO:0007669"/>
    <property type="project" value="TreeGrafter"/>
</dbReference>
<evidence type="ECO:0000256" key="1">
    <source>
        <dbReference type="ARBA" id="ARBA00005502"/>
    </source>
</evidence>
<dbReference type="AlphaFoldDB" id="A0AAW1RVT4"/>
<name>A0AAW1RVT4_9CHLO</name>
<feature type="domain" description="IMP dehydrogenase/GMP reductase" evidence="2">
    <location>
        <begin position="31"/>
        <end position="101"/>
    </location>
</feature>
<evidence type="ECO:0000313" key="3">
    <source>
        <dbReference type="EMBL" id="KAK9837221.1"/>
    </source>
</evidence>
<dbReference type="InterPro" id="IPR005990">
    <property type="entry name" value="IMP_DH"/>
</dbReference>
<dbReference type="Gene3D" id="3.20.20.70">
    <property type="entry name" value="Aldolase class I"/>
    <property type="match status" value="1"/>
</dbReference>